<dbReference type="EMBL" id="ABCB02000017">
    <property type="protein sequence ID" value="EDO61964.1"/>
    <property type="molecule type" value="Genomic_DNA"/>
</dbReference>
<reference evidence="1 2" key="1">
    <citation type="submission" date="2007-08" db="EMBL/GenBank/DDBJ databases">
        <title>Draft genome sequence of Clostridium leptum (DSM 753).</title>
        <authorList>
            <person name="Sudarsanam P."/>
            <person name="Ley R."/>
            <person name="Guruge J."/>
            <person name="Turnbaugh P.J."/>
            <person name="Mahowald M."/>
            <person name="Liep D."/>
            <person name="Gordon J."/>
        </authorList>
    </citation>
    <scope>NUCLEOTIDE SEQUENCE [LARGE SCALE GENOMIC DNA]</scope>
    <source>
        <strain evidence="1 2">DSM 753</strain>
    </source>
</reference>
<name>A7VSD5_9FIRM</name>
<protein>
    <submittedName>
        <fullName evidence="1">Uncharacterized protein</fullName>
    </submittedName>
</protein>
<evidence type="ECO:0000313" key="2">
    <source>
        <dbReference type="Proteomes" id="UP000003490"/>
    </source>
</evidence>
<reference evidence="1 2" key="2">
    <citation type="submission" date="2007-08" db="EMBL/GenBank/DDBJ databases">
        <authorList>
            <person name="Fulton L."/>
            <person name="Clifton S."/>
            <person name="Fulton B."/>
            <person name="Xu J."/>
            <person name="Minx P."/>
            <person name="Pepin K.H."/>
            <person name="Johnson M."/>
            <person name="Thiruvilangam P."/>
            <person name="Bhonagiri V."/>
            <person name="Nash W.E."/>
            <person name="Wang C."/>
            <person name="Mardis E.R."/>
            <person name="Wilson R.K."/>
        </authorList>
    </citation>
    <scope>NUCLEOTIDE SEQUENCE [LARGE SCALE GENOMIC DNA]</scope>
    <source>
        <strain evidence="1 2">DSM 753</strain>
    </source>
</reference>
<gene>
    <name evidence="1" type="ORF">CLOLEP_01475</name>
</gene>
<organism evidence="1 2">
    <name type="scientific">[Clostridium] leptum DSM 753</name>
    <dbReference type="NCBI Taxonomy" id="428125"/>
    <lineage>
        <taxon>Bacteria</taxon>
        <taxon>Bacillati</taxon>
        <taxon>Bacillota</taxon>
        <taxon>Clostridia</taxon>
        <taxon>Eubacteriales</taxon>
        <taxon>Oscillospiraceae</taxon>
        <taxon>Oscillospiraceae incertae sedis</taxon>
    </lineage>
</organism>
<sequence>MLLAGRLKEVVLKTKRFSLQAAPFFKTRFFKAEAFFRFWGKCKALF</sequence>
<accession>A7VSD5</accession>
<dbReference type="Proteomes" id="UP000003490">
    <property type="component" value="Unassembled WGS sequence"/>
</dbReference>
<comment type="caution">
    <text evidence="1">The sequence shown here is derived from an EMBL/GenBank/DDBJ whole genome shotgun (WGS) entry which is preliminary data.</text>
</comment>
<evidence type="ECO:0000313" key="1">
    <source>
        <dbReference type="EMBL" id="EDO61964.1"/>
    </source>
</evidence>
<proteinExistence type="predicted"/>
<dbReference type="AlphaFoldDB" id="A7VSD5"/>
<dbReference type="HOGENOM" id="CLU_3182080_0_0_9"/>